<evidence type="ECO:0000256" key="4">
    <source>
        <dbReference type="HAMAP-Rule" id="MF_01813"/>
    </source>
</evidence>
<dbReference type="EMBL" id="JFCB01000033">
    <property type="protein sequence ID" value="KES03884.1"/>
    <property type="molecule type" value="Genomic_DNA"/>
</dbReference>
<keyword evidence="2 4" id="KW-0808">Transferase</keyword>
<evidence type="ECO:0000256" key="3">
    <source>
        <dbReference type="ARBA" id="ARBA00022691"/>
    </source>
</evidence>
<organism evidence="5 6">
    <name type="scientific">Streptomyces toyocaensis</name>
    <dbReference type="NCBI Taxonomy" id="55952"/>
    <lineage>
        <taxon>Bacteria</taxon>
        <taxon>Bacillati</taxon>
        <taxon>Actinomycetota</taxon>
        <taxon>Actinomycetes</taxon>
        <taxon>Kitasatosporales</taxon>
        <taxon>Streptomycetaceae</taxon>
        <taxon>Streptomyces</taxon>
    </lineage>
</organism>
<evidence type="ECO:0000313" key="5">
    <source>
        <dbReference type="EMBL" id="KES03884.1"/>
    </source>
</evidence>
<dbReference type="GO" id="GO:0032259">
    <property type="term" value="P:methylation"/>
    <property type="evidence" value="ECO:0007669"/>
    <property type="project" value="UniProtKB-KW"/>
</dbReference>
<gene>
    <name evidence="4" type="primary">menG</name>
    <name evidence="5" type="ORF">BU52_28335</name>
</gene>
<dbReference type="HAMAP" id="MF_01813">
    <property type="entry name" value="MenG_UbiE_methyltr"/>
    <property type="match status" value="1"/>
</dbReference>
<protein>
    <recommendedName>
        <fullName evidence="4">Demethylmenaquinone methyltransferase</fullName>
        <ecNumber evidence="4">2.1.1.163</ecNumber>
    </recommendedName>
</protein>
<comment type="caution">
    <text evidence="5">The sequence shown here is derived from an EMBL/GenBank/DDBJ whole genome shotgun (WGS) entry which is preliminary data.</text>
</comment>
<keyword evidence="4" id="KW-0474">Menaquinone biosynthesis</keyword>
<comment type="similarity">
    <text evidence="4">Belongs to the class I-like SAM-binding methyltransferase superfamily. MenG/UbiE family.</text>
</comment>
<keyword evidence="3 4" id="KW-0949">S-adenosyl-L-methionine</keyword>
<dbReference type="CDD" id="cd02440">
    <property type="entry name" value="AdoMet_MTases"/>
    <property type="match status" value="1"/>
</dbReference>
<proteinExistence type="inferred from homology"/>
<comment type="pathway">
    <text evidence="4">Quinol/quinone metabolism; menaquinone biosynthesis; menaquinol from 1,4-dihydroxy-2-naphthoate: step 2/2.</text>
</comment>
<evidence type="ECO:0000256" key="2">
    <source>
        <dbReference type="ARBA" id="ARBA00022679"/>
    </source>
</evidence>
<keyword evidence="1 4" id="KW-0489">Methyltransferase</keyword>
<dbReference type="AlphaFoldDB" id="A0A081XK11"/>
<dbReference type="UniPathway" id="UPA00079">
    <property type="reaction ID" value="UER00169"/>
</dbReference>
<reference evidence="5 6" key="1">
    <citation type="submission" date="2014-02" db="EMBL/GenBank/DDBJ databases">
        <title>The genome announcement of Streptomyces toyocaensis NRRL15009.</title>
        <authorList>
            <person name="Hong H.-J."/>
            <person name="Kwun M.J."/>
        </authorList>
    </citation>
    <scope>NUCLEOTIDE SEQUENCE [LARGE SCALE GENOMIC DNA]</scope>
    <source>
        <strain evidence="5 6">NRRL 15009</strain>
    </source>
</reference>
<sequence>MTLDRHPQGKRSEVHGIFEKIAGYYDRMNSVMTLGRHRNWCREVAARAAPGRHGRLLDLATGTGAIALQAARRDPTVAVTGADFSAEMLRRARTKSGAGAVRWLQADATRLPFRDASFDAVTEGYLLRNVQDLEGVLREQHRVLKPGGRVVILETCPPSGLVEPVVKWGVRVIVPLLGQIVARDRSSYSYLESSTLAFASPEHVAGVLRGIGFQDVGWRKKFFGTNVILWAAKPA</sequence>
<accession>A0A081XK11</accession>
<evidence type="ECO:0000313" key="6">
    <source>
        <dbReference type="Proteomes" id="UP000028341"/>
    </source>
</evidence>
<feature type="binding site" evidence="4">
    <location>
        <position position="83"/>
    </location>
    <ligand>
        <name>S-adenosyl-L-methionine</name>
        <dbReference type="ChEBI" id="CHEBI:59789"/>
    </ligand>
</feature>
<dbReference type="GO" id="GO:0043770">
    <property type="term" value="F:demethylmenaquinone methyltransferase activity"/>
    <property type="evidence" value="ECO:0007669"/>
    <property type="project" value="UniProtKB-UniRule"/>
</dbReference>
<feature type="binding site" evidence="4">
    <location>
        <position position="63"/>
    </location>
    <ligand>
        <name>S-adenosyl-L-methionine</name>
        <dbReference type="ChEBI" id="CHEBI:59789"/>
    </ligand>
</feature>
<keyword evidence="6" id="KW-1185">Reference proteome</keyword>
<comment type="function">
    <text evidence="4">Methyltransferase required for the conversion of demethylmenaquinol (DMKH2) to menaquinol (MKH2).</text>
</comment>
<dbReference type="STRING" id="55952.BU52_28335"/>
<feature type="binding site" evidence="4">
    <location>
        <begin position="107"/>
        <end position="108"/>
    </location>
    <ligand>
        <name>S-adenosyl-L-methionine</name>
        <dbReference type="ChEBI" id="CHEBI:59789"/>
    </ligand>
</feature>
<dbReference type="Pfam" id="PF01209">
    <property type="entry name" value="Ubie_methyltran"/>
    <property type="match status" value="1"/>
</dbReference>
<dbReference type="EC" id="2.1.1.163" evidence="4"/>
<dbReference type="RefSeq" id="WP_037939423.1">
    <property type="nucleotide sequence ID" value="NZ_JBFADL010000011.1"/>
</dbReference>
<comment type="catalytic activity">
    <reaction evidence="4">
        <text>a 2-demethylmenaquinol + S-adenosyl-L-methionine = a menaquinol + S-adenosyl-L-homocysteine + H(+)</text>
        <dbReference type="Rhea" id="RHEA:42640"/>
        <dbReference type="Rhea" id="RHEA-COMP:9539"/>
        <dbReference type="Rhea" id="RHEA-COMP:9563"/>
        <dbReference type="ChEBI" id="CHEBI:15378"/>
        <dbReference type="ChEBI" id="CHEBI:18151"/>
        <dbReference type="ChEBI" id="CHEBI:55437"/>
        <dbReference type="ChEBI" id="CHEBI:57856"/>
        <dbReference type="ChEBI" id="CHEBI:59789"/>
        <dbReference type="EC" id="2.1.1.163"/>
    </reaction>
</comment>
<dbReference type="PANTHER" id="PTHR43591:SF24">
    <property type="entry name" value="2-METHOXY-6-POLYPRENYL-1,4-BENZOQUINOL METHYLASE, MITOCHONDRIAL"/>
    <property type="match status" value="1"/>
</dbReference>
<dbReference type="Gene3D" id="3.40.50.150">
    <property type="entry name" value="Vaccinia Virus protein VP39"/>
    <property type="match status" value="1"/>
</dbReference>
<keyword evidence="5" id="KW-0830">Ubiquinone</keyword>
<dbReference type="InterPro" id="IPR029063">
    <property type="entry name" value="SAM-dependent_MTases_sf"/>
</dbReference>
<name>A0A081XK11_STRTO</name>
<comment type="caution">
    <text evidence="4">Lacks conserved residue(s) required for the propagation of feature annotation.</text>
</comment>
<dbReference type="OrthoDB" id="65624at2"/>
<dbReference type="Proteomes" id="UP000028341">
    <property type="component" value="Unassembled WGS sequence"/>
</dbReference>
<dbReference type="NCBIfam" id="TIGR01934">
    <property type="entry name" value="MenG_MenH_UbiE"/>
    <property type="match status" value="1"/>
</dbReference>
<dbReference type="PROSITE" id="PS51608">
    <property type="entry name" value="SAM_MT_UBIE"/>
    <property type="match status" value="1"/>
</dbReference>
<evidence type="ECO:0000256" key="1">
    <source>
        <dbReference type="ARBA" id="ARBA00022603"/>
    </source>
</evidence>
<dbReference type="InterPro" id="IPR004033">
    <property type="entry name" value="UbiE/COQ5_MeTrFase"/>
</dbReference>
<dbReference type="PANTHER" id="PTHR43591">
    <property type="entry name" value="METHYLTRANSFERASE"/>
    <property type="match status" value="1"/>
</dbReference>
<dbReference type="SUPFAM" id="SSF53335">
    <property type="entry name" value="S-adenosyl-L-methionine-dependent methyltransferases"/>
    <property type="match status" value="1"/>
</dbReference>
<dbReference type="GO" id="GO:0009234">
    <property type="term" value="P:menaquinone biosynthetic process"/>
    <property type="evidence" value="ECO:0007669"/>
    <property type="project" value="UniProtKB-UniRule"/>
</dbReference>
<dbReference type="eggNOG" id="COG2226">
    <property type="taxonomic scope" value="Bacteria"/>
</dbReference>